<name>A0A0F9AJI5_9ZZZZ</name>
<evidence type="ECO:0000313" key="2">
    <source>
        <dbReference type="EMBL" id="KKK78654.1"/>
    </source>
</evidence>
<dbReference type="EMBL" id="LAZR01054395">
    <property type="protein sequence ID" value="KKK78654.1"/>
    <property type="molecule type" value="Genomic_DNA"/>
</dbReference>
<protein>
    <submittedName>
        <fullName evidence="2">Uncharacterized protein</fullName>
    </submittedName>
</protein>
<reference evidence="2" key="1">
    <citation type="journal article" date="2015" name="Nature">
        <title>Complex archaea that bridge the gap between prokaryotes and eukaryotes.</title>
        <authorList>
            <person name="Spang A."/>
            <person name="Saw J.H."/>
            <person name="Jorgensen S.L."/>
            <person name="Zaremba-Niedzwiedzka K."/>
            <person name="Martijn J."/>
            <person name="Lind A.E."/>
            <person name="van Eijk R."/>
            <person name="Schleper C."/>
            <person name="Guy L."/>
            <person name="Ettema T.J."/>
        </authorList>
    </citation>
    <scope>NUCLEOTIDE SEQUENCE</scope>
</reference>
<feature type="compositionally biased region" description="Polar residues" evidence="1">
    <location>
        <begin position="122"/>
        <end position="132"/>
    </location>
</feature>
<organism evidence="2">
    <name type="scientific">marine sediment metagenome</name>
    <dbReference type="NCBI Taxonomy" id="412755"/>
    <lineage>
        <taxon>unclassified sequences</taxon>
        <taxon>metagenomes</taxon>
        <taxon>ecological metagenomes</taxon>
    </lineage>
</organism>
<comment type="caution">
    <text evidence="2">The sequence shown here is derived from an EMBL/GenBank/DDBJ whole genome shotgun (WGS) entry which is preliminary data.</text>
</comment>
<feature type="region of interest" description="Disordered" evidence="1">
    <location>
        <begin position="122"/>
        <end position="150"/>
    </location>
</feature>
<evidence type="ECO:0000256" key="1">
    <source>
        <dbReference type="SAM" id="MobiDB-lite"/>
    </source>
</evidence>
<gene>
    <name evidence="2" type="ORF">LCGC14_2841420</name>
</gene>
<proteinExistence type="predicted"/>
<dbReference type="AlphaFoldDB" id="A0A0F9AJI5"/>
<accession>A0A0F9AJI5</accession>
<sequence length="167" mass="18119">MPACRIHYVDQTKTPLKSRRRIGIGSETEGLQVRHGFGQQQRTACLVRVVGGTQRPHHRDGHGTADNARRLRALVRLGRVSGEILVTEALSRLHATHRKEPHVRTHAGLTIVCHCFREAASSASPGPSQDSPAGSRIHPATSGVNSAGKEKLFPTYVAEKGCQVAKN</sequence>